<evidence type="ECO:0000313" key="1">
    <source>
        <dbReference type="EMBL" id="QVM86439.1"/>
    </source>
</evidence>
<dbReference type="EMBL" id="CP054857">
    <property type="protein sequence ID" value="QVM86439.1"/>
    <property type="molecule type" value="Genomic_DNA"/>
</dbReference>
<organism evidence="1 2">
    <name type="scientific">Novosphingobium decolorationis</name>
    <dbReference type="NCBI Taxonomy" id="2698673"/>
    <lineage>
        <taxon>Bacteria</taxon>
        <taxon>Pseudomonadati</taxon>
        <taxon>Pseudomonadota</taxon>
        <taxon>Alphaproteobacteria</taxon>
        <taxon>Sphingomonadales</taxon>
        <taxon>Sphingomonadaceae</taxon>
        <taxon>Novosphingobium</taxon>
    </lineage>
</organism>
<evidence type="ECO:0000313" key="2">
    <source>
        <dbReference type="Proteomes" id="UP000677126"/>
    </source>
</evidence>
<sequence>MSAVFPQSEAAASSPSTYKPVARLVSSLLERRSPAEMLSALKTFERLRRTEAVKNEIKTSIKDLVGHLEAARQREALATALAVMFVDADYAIGRMRRDGVLRSSRYGFNGLVIANIARAGLNARPWLVARDGRFEYLKSVLALTRLAPGAMALHGRIVKILSTREDVALKTVFAVLNARFYHYAPADAAVGSLQLGRFSAEDLSDAASLILTVYRQLFPIRNDCFNHIDAEVLDPSSFVYERLFLAAVRLTKFKDAEIMIDGLPFQARVERGVVHVSSVDPDVEKAIRLGYVQNQIQVEIRAEQFKKEPPPMSIREMVDIGFQEGGLDKLIEIVEKPVIPRCIDQYPCAHWRIPMDMMCQG</sequence>
<keyword evidence="2" id="KW-1185">Reference proteome</keyword>
<geneLocation type="plasmid" evidence="1 2">
    <name>unnamed1</name>
</geneLocation>
<gene>
    <name evidence="1" type="ORF">HT578_21775</name>
</gene>
<accession>A0ABX8EBB0</accession>
<name>A0ABX8EBB0_9SPHN</name>
<keyword evidence="1" id="KW-0614">Plasmid</keyword>
<dbReference type="RefSeq" id="WP_213504593.1">
    <property type="nucleotide sequence ID" value="NZ_CP054857.1"/>
</dbReference>
<dbReference type="Proteomes" id="UP000677126">
    <property type="component" value="Plasmid unnamed1"/>
</dbReference>
<protein>
    <submittedName>
        <fullName evidence="1">Uncharacterized protein</fullName>
    </submittedName>
</protein>
<reference evidence="1 2" key="1">
    <citation type="submission" date="2020-06" db="EMBL/GenBank/DDBJ databases">
        <title>Novosphingobium sp. strain 502str22.</title>
        <authorList>
            <person name="Chen J."/>
            <person name="Zhu S."/>
            <person name="Yang J."/>
        </authorList>
    </citation>
    <scope>NUCLEOTIDE SEQUENCE [LARGE SCALE GENOMIC DNA]</scope>
    <source>
        <strain evidence="1 2">502str22</strain>
        <plasmid evidence="1 2">unnamed1</plasmid>
    </source>
</reference>
<proteinExistence type="predicted"/>